<name>A0A5B7CPQ1_PORTR</name>
<comment type="caution">
    <text evidence="2">The sequence shown here is derived from an EMBL/GenBank/DDBJ whole genome shotgun (WGS) entry which is preliminary data.</text>
</comment>
<organism evidence="2 3">
    <name type="scientific">Portunus trituberculatus</name>
    <name type="common">Swimming crab</name>
    <name type="synonym">Neptunus trituberculatus</name>
    <dbReference type="NCBI Taxonomy" id="210409"/>
    <lineage>
        <taxon>Eukaryota</taxon>
        <taxon>Metazoa</taxon>
        <taxon>Ecdysozoa</taxon>
        <taxon>Arthropoda</taxon>
        <taxon>Crustacea</taxon>
        <taxon>Multicrustacea</taxon>
        <taxon>Malacostraca</taxon>
        <taxon>Eumalacostraca</taxon>
        <taxon>Eucarida</taxon>
        <taxon>Decapoda</taxon>
        <taxon>Pleocyemata</taxon>
        <taxon>Brachyura</taxon>
        <taxon>Eubrachyura</taxon>
        <taxon>Portunoidea</taxon>
        <taxon>Portunidae</taxon>
        <taxon>Portuninae</taxon>
        <taxon>Portunus</taxon>
    </lineage>
</organism>
<feature type="region of interest" description="Disordered" evidence="1">
    <location>
        <begin position="1"/>
        <end position="23"/>
    </location>
</feature>
<reference evidence="2 3" key="1">
    <citation type="submission" date="2019-05" db="EMBL/GenBank/DDBJ databases">
        <title>Another draft genome of Portunus trituberculatus and its Hox gene families provides insights of decapod evolution.</title>
        <authorList>
            <person name="Jeong J.-H."/>
            <person name="Song I."/>
            <person name="Kim S."/>
            <person name="Choi T."/>
            <person name="Kim D."/>
            <person name="Ryu S."/>
            <person name="Kim W."/>
        </authorList>
    </citation>
    <scope>NUCLEOTIDE SEQUENCE [LARGE SCALE GENOMIC DNA]</scope>
    <source>
        <tissue evidence="2">Muscle</tissue>
    </source>
</reference>
<accession>A0A5B7CPQ1</accession>
<gene>
    <name evidence="2" type="ORF">E2C01_003816</name>
</gene>
<proteinExistence type="predicted"/>
<protein>
    <submittedName>
        <fullName evidence="2">Uncharacterized protein</fullName>
    </submittedName>
</protein>
<sequence>MHFSTEEVKFLGSQPRASQCSSRQKQRTLKFRGKYRAATSGSSSSKLRSSSTSLDKWRIRMRSCHACWCFWGRGGQLSPGPLPLVLISLRRTINEISLLPLNLILGGLRSVSLNGWKSGPMDLDRAFFHSCTASSRDFSCNSGIDADCAMFLVRGDELGTD</sequence>
<evidence type="ECO:0000256" key="1">
    <source>
        <dbReference type="SAM" id="MobiDB-lite"/>
    </source>
</evidence>
<evidence type="ECO:0000313" key="2">
    <source>
        <dbReference type="EMBL" id="MPC11158.1"/>
    </source>
</evidence>
<dbReference type="Proteomes" id="UP000324222">
    <property type="component" value="Unassembled WGS sequence"/>
</dbReference>
<evidence type="ECO:0000313" key="3">
    <source>
        <dbReference type="Proteomes" id="UP000324222"/>
    </source>
</evidence>
<dbReference type="EMBL" id="VSRR010000148">
    <property type="protein sequence ID" value="MPC11158.1"/>
    <property type="molecule type" value="Genomic_DNA"/>
</dbReference>
<dbReference type="AlphaFoldDB" id="A0A5B7CPQ1"/>
<keyword evidence="3" id="KW-1185">Reference proteome</keyword>